<name>A0A7J6PFU5_PEROL</name>
<dbReference type="PROSITE" id="PS50088">
    <property type="entry name" value="ANK_REPEAT"/>
    <property type="match status" value="6"/>
</dbReference>
<evidence type="ECO:0000313" key="6">
    <source>
        <dbReference type="Proteomes" id="UP000541610"/>
    </source>
</evidence>
<dbReference type="PROSITE" id="PS50297">
    <property type="entry name" value="ANK_REP_REGION"/>
    <property type="match status" value="6"/>
</dbReference>
<dbReference type="AlphaFoldDB" id="A0A7J6PFU5"/>
<dbReference type="PRINTS" id="PR01415">
    <property type="entry name" value="ANKYRIN"/>
</dbReference>
<reference evidence="5 6" key="1">
    <citation type="submission" date="2020-04" db="EMBL/GenBank/DDBJ databases">
        <title>Perkinsus olseni comparative genomics.</title>
        <authorList>
            <person name="Bogema D.R."/>
        </authorList>
    </citation>
    <scope>NUCLEOTIDE SEQUENCE [LARGE SCALE GENOMIC DNA]</scope>
    <source>
        <strain evidence="5">00978-12</strain>
    </source>
</reference>
<dbReference type="PROSITE" id="PS51808">
    <property type="entry name" value="CHCH"/>
    <property type="match status" value="1"/>
</dbReference>
<evidence type="ECO:0000256" key="1">
    <source>
        <dbReference type="ARBA" id="ARBA00022737"/>
    </source>
</evidence>
<evidence type="ECO:0000256" key="2">
    <source>
        <dbReference type="ARBA" id="ARBA00023043"/>
    </source>
</evidence>
<protein>
    <submittedName>
        <fullName evidence="5">Uncharacterized protein</fullName>
    </submittedName>
</protein>
<feature type="repeat" description="ANK" evidence="3">
    <location>
        <begin position="319"/>
        <end position="351"/>
    </location>
</feature>
<dbReference type="SMART" id="SM00248">
    <property type="entry name" value="ANK"/>
    <property type="match status" value="11"/>
</dbReference>
<comment type="caution">
    <text evidence="5">The sequence shown here is derived from an EMBL/GenBank/DDBJ whole genome shotgun (WGS) entry which is preliminary data.</text>
</comment>
<feature type="repeat" description="ANK" evidence="3">
    <location>
        <begin position="640"/>
        <end position="672"/>
    </location>
</feature>
<dbReference type="GO" id="GO:0085020">
    <property type="term" value="P:protein K6-linked ubiquitination"/>
    <property type="evidence" value="ECO:0007669"/>
    <property type="project" value="TreeGrafter"/>
</dbReference>
<evidence type="ECO:0000313" key="5">
    <source>
        <dbReference type="EMBL" id="KAF4694636.1"/>
    </source>
</evidence>
<keyword evidence="1" id="KW-0677">Repeat</keyword>
<feature type="repeat" description="ANK" evidence="3">
    <location>
        <begin position="182"/>
        <end position="214"/>
    </location>
</feature>
<dbReference type="PANTHER" id="PTHR24171">
    <property type="entry name" value="ANKYRIN REPEAT DOMAIN-CONTAINING PROTEIN 39-RELATED"/>
    <property type="match status" value="1"/>
</dbReference>
<accession>A0A7J6PFU5</accession>
<dbReference type="OrthoDB" id="432182at2759"/>
<feature type="repeat" description="ANK" evidence="3">
    <location>
        <begin position="512"/>
        <end position="544"/>
    </location>
</feature>
<organism evidence="5 6">
    <name type="scientific">Perkinsus olseni</name>
    <name type="common">Perkinsus atlanticus</name>
    <dbReference type="NCBI Taxonomy" id="32597"/>
    <lineage>
        <taxon>Eukaryota</taxon>
        <taxon>Sar</taxon>
        <taxon>Alveolata</taxon>
        <taxon>Perkinsozoa</taxon>
        <taxon>Perkinsea</taxon>
        <taxon>Perkinsida</taxon>
        <taxon>Perkinsidae</taxon>
        <taxon>Perkinsus</taxon>
    </lineage>
</organism>
<gene>
    <name evidence="5" type="ORF">FOZ60_007602</name>
</gene>
<evidence type="ECO:0000256" key="4">
    <source>
        <dbReference type="SAM" id="MobiDB-lite"/>
    </source>
</evidence>
<feature type="repeat" description="ANK" evidence="3">
    <location>
        <begin position="149"/>
        <end position="181"/>
    </location>
</feature>
<feature type="compositionally biased region" description="Pro residues" evidence="4">
    <location>
        <begin position="887"/>
        <end position="897"/>
    </location>
</feature>
<dbReference type="InterPro" id="IPR002110">
    <property type="entry name" value="Ankyrin_rpt"/>
</dbReference>
<dbReference type="EMBL" id="JABANP010000030">
    <property type="protein sequence ID" value="KAF4694636.1"/>
    <property type="molecule type" value="Genomic_DNA"/>
</dbReference>
<proteinExistence type="predicted"/>
<evidence type="ECO:0000256" key="3">
    <source>
        <dbReference type="PROSITE-ProRule" id="PRU00023"/>
    </source>
</evidence>
<dbReference type="PANTHER" id="PTHR24171:SF11">
    <property type="entry name" value="26S PROTEASOME NON-ATPASE REGULATORY SUBUNIT 10"/>
    <property type="match status" value="1"/>
</dbReference>
<dbReference type="SUPFAM" id="SSF48403">
    <property type="entry name" value="Ankyrin repeat"/>
    <property type="match status" value="3"/>
</dbReference>
<dbReference type="Proteomes" id="UP000541610">
    <property type="component" value="Unassembled WGS sequence"/>
</dbReference>
<dbReference type="Gene3D" id="1.25.40.20">
    <property type="entry name" value="Ankyrin repeat-containing domain"/>
    <property type="match status" value="4"/>
</dbReference>
<feature type="repeat" description="ANK" evidence="3">
    <location>
        <begin position="479"/>
        <end position="511"/>
    </location>
</feature>
<dbReference type="InterPro" id="IPR036770">
    <property type="entry name" value="Ankyrin_rpt-contain_sf"/>
</dbReference>
<sequence>MSSTAKPSADGGGNGTAEAVPDLQGLYDSPDVDDKIDETGCSESYAALEDCIVDSDRDWRKCQTELVEFRKCMKDHGRLAAEGLKIDGWEMSDQSPGDSSPRTISEKADLGTGGVAKFSPLQYSCVKRDVQAVKGLLAAGVAVDHQNAYGDSALHYAAANGDEEIVLALLKHKASVNAENNYGQTPLHHAAQMGHAEACVNLIHWGADTEKRTGKGKRAIEMTKDSKTRRVIKDTKPLDPDIIRKEVEEATGSRVTPAQDRRAELLRSYSGDMLHDPVDESAEASEFTDLMYACTRKDLSAVKRIVRIDPAQVTVKNVYGDTALHYACKGTDIEMVETLLQNGADVHARNQFGQFPIDHAAKRSPEIFSALKDYGALWDRKHKCGVPPEGMLHSSAAEEEKQPAKTVFIVQKAEVNDNPSVSSRTGDAGRQLFKEQKRSIGSFSSSYSSLQYACVKKDEKLFREILKNEEVDVNAKNAYGDAALHYAVQGGLADIVKELITHKADLDIQNDFGQTPLHHAAQLGHISIVKLLLEGGADRDLTTDKGKTPYALSKDIEIRRHKIPASIEASELERSPSQFVDGGRRKTVTRKEAEAEEQGMMSFSPLMYACVGGEEQKVREILREAGEENWPELLKQQNAYGDTALHYAAQQGNRDIVSLLLDANANPDAQNRYGLTPLHQAASVTASVTSAAGRGRLAAAVEVVRELLERGADKYLEGRPPPAPVLSAYRWPGSIRHASGLGENFESRTRAPEALEKRAVDSLSRVLDESEALLASRKAEEARTELQRQRLMLRERIERERILSEKKKQKRSAVVRKLREKLKCVGEERIYDKAYQSSIESDHPTLAIENGRPKNYADTFLTEPAYPPDVVHQALVPPEIRHRVKLQPPPRPNPRPPKSSRRKPATPRPQTVKDLPEGADLAVELPKLFPGLRGFKAGRRLLESAGPSMAAIADSERTTTESLVRQKEDLRDVHSSIMAQLGKDMRWYKSELEQRLADIMQVAEAKEPSGIKLSLALPVFRVRSMQPMTARF</sequence>
<feature type="region of interest" description="Disordered" evidence="4">
    <location>
        <begin position="881"/>
        <end position="916"/>
    </location>
</feature>
<keyword evidence="2 3" id="KW-0040">ANK repeat</keyword>
<feature type="region of interest" description="Disordered" evidence="4">
    <location>
        <begin position="1"/>
        <end position="34"/>
    </location>
</feature>
<dbReference type="GO" id="GO:0004842">
    <property type="term" value="F:ubiquitin-protein transferase activity"/>
    <property type="evidence" value="ECO:0007669"/>
    <property type="project" value="TreeGrafter"/>
</dbReference>
<dbReference type="Pfam" id="PF12796">
    <property type="entry name" value="Ank_2"/>
    <property type="match status" value="4"/>
</dbReference>